<gene>
    <name evidence="1" type="ORF">CK203_017272</name>
</gene>
<evidence type="ECO:0000313" key="2">
    <source>
        <dbReference type="Proteomes" id="UP000288805"/>
    </source>
</evidence>
<sequence length="415" mass="44883">MGAFGRVAKSSRLGSSLEMQAYVAWKGLLGGWNTLVEKLGDLGVALFVGAKPPITLVAQMKEERVVFGSFSEDAKSESKRLGDSVWLEVGGLLLSEFESLWEAERVLALGRKRVKENFLCLEKWNPEKDWRCCRGFITEDEDTTGMSELQWARILAKLDGRSLPSSTQVAVGQGVFLFFCVGISAMWKVKGKIGTGGGTVWVQDVSPPGDFLKDGAAFVAACSTRTHAVGYAKPSKEGRAGVEGNGMGGLGCLESQSLVGLDSLKTGDRKKGKKMGDGLLNGALRGPVEMLTSEEAFRAAATDEASCLKLQTLKTSGSFGLGRVEDVDREESMVPMKVMMPMGLLVIRCDSLDWTTGERGWKFLSLMEVGKSNERLVETKMQYLSFGVVHSLGVGRFLEWDAVNARGATGGMVVF</sequence>
<proteinExistence type="predicted"/>
<dbReference type="AlphaFoldDB" id="A0A438JZB0"/>
<reference evidence="1 2" key="1">
    <citation type="journal article" date="2018" name="PLoS Genet.">
        <title>Population sequencing reveals clonal diversity and ancestral inbreeding in the grapevine cultivar Chardonnay.</title>
        <authorList>
            <person name="Roach M.J."/>
            <person name="Johnson D.L."/>
            <person name="Bohlmann J."/>
            <person name="van Vuuren H.J."/>
            <person name="Jones S.J."/>
            <person name="Pretorius I.S."/>
            <person name="Schmidt S.A."/>
            <person name="Borneman A.R."/>
        </authorList>
    </citation>
    <scope>NUCLEOTIDE SEQUENCE [LARGE SCALE GENOMIC DNA]</scope>
    <source>
        <strain evidence="2">cv. Chardonnay</strain>
        <tissue evidence="1">Leaf</tissue>
    </source>
</reference>
<protein>
    <recommendedName>
        <fullName evidence="3">DUF4283 domain-containing protein</fullName>
    </recommendedName>
</protein>
<organism evidence="1 2">
    <name type="scientific">Vitis vinifera</name>
    <name type="common">Grape</name>
    <dbReference type="NCBI Taxonomy" id="29760"/>
    <lineage>
        <taxon>Eukaryota</taxon>
        <taxon>Viridiplantae</taxon>
        <taxon>Streptophyta</taxon>
        <taxon>Embryophyta</taxon>
        <taxon>Tracheophyta</taxon>
        <taxon>Spermatophyta</taxon>
        <taxon>Magnoliopsida</taxon>
        <taxon>eudicotyledons</taxon>
        <taxon>Gunneridae</taxon>
        <taxon>Pentapetalae</taxon>
        <taxon>rosids</taxon>
        <taxon>Vitales</taxon>
        <taxon>Vitaceae</taxon>
        <taxon>Viteae</taxon>
        <taxon>Vitis</taxon>
    </lineage>
</organism>
<comment type="caution">
    <text evidence="1">The sequence shown here is derived from an EMBL/GenBank/DDBJ whole genome shotgun (WGS) entry which is preliminary data.</text>
</comment>
<dbReference type="Proteomes" id="UP000288805">
    <property type="component" value="Unassembled WGS sequence"/>
</dbReference>
<evidence type="ECO:0008006" key="3">
    <source>
        <dbReference type="Google" id="ProtNLM"/>
    </source>
</evidence>
<accession>A0A438JZB0</accession>
<name>A0A438JZB0_VITVI</name>
<dbReference type="EMBL" id="QGNW01000021">
    <property type="protein sequence ID" value="RVX14301.1"/>
    <property type="molecule type" value="Genomic_DNA"/>
</dbReference>
<evidence type="ECO:0000313" key="1">
    <source>
        <dbReference type="EMBL" id="RVX14301.1"/>
    </source>
</evidence>